<feature type="transmembrane region" description="Helical" evidence="1">
    <location>
        <begin position="336"/>
        <end position="355"/>
    </location>
</feature>
<sequence length="393" mass="41074">MLVQPTSKILHFGLVSGSPLAYEVSVLPGVSRVGPAVDSRPPLSTVMDLSNYPATNTGLGVDLYRYSKATGYRYDYFPEKGILESGHTDFGMFFRCPSPSSPPPGHPPGVFDASATLLIKVVTVAGPGGGGTRSATLHLPVAKSCGPYPQAWGWWGGYGRPDDLGHLAGGAPLVLYGLAFMAMSGGGRRRGRKGVRKGPTWWARETLTPEQTNRKGGGYLEIATLIGGGGIPSAVHLNTMIKGNSSLHEKYHFMAHLFTFATGILALSLRSRPHLRSASSLIFPLSVSAVALLFTLHHQKSPSSSSLHLVYACTMVLLGCSRLLSSSRPSKWGPVVALSSLWSGLLLCLAGEGGVEWQGREGMDVPTTAMATGIVAAGIVAAGYAGMGAGGGG</sequence>
<dbReference type="Proteomes" id="UP001165082">
    <property type="component" value="Unassembled WGS sequence"/>
</dbReference>
<keyword evidence="1" id="KW-1133">Transmembrane helix</keyword>
<keyword evidence="1" id="KW-0472">Membrane</keyword>
<dbReference type="OrthoDB" id="195929at2759"/>
<keyword evidence="1" id="KW-0812">Transmembrane</keyword>
<dbReference type="AlphaFoldDB" id="A0A9W6ZS98"/>
<feature type="transmembrane region" description="Helical" evidence="1">
    <location>
        <begin position="305"/>
        <end position="324"/>
    </location>
</feature>
<feature type="non-terminal residue" evidence="2">
    <location>
        <position position="393"/>
    </location>
</feature>
<gene>
    <name evidence="2" type="ORF">TrRE_jg638</name>
</gene>
<accession>A0A9W6ZS98</accession>
<name>A0A9W6ZS98_9STRA</name>
<evidence type="ECO:0000313" key="3">
    <source>
        <dbReference type="Proteomes" id="UP001165082"/>
    </source>
</evidence>
<proteinExistence type="predicted"/>
<organism evidence="2 3">
    <name type="scientific">Triparma retinervis</name>
    <dbReference type="NCBI Taxonomy" id="2557542"/>
    <lineage>
        <taxon>Eukaryota</taxon>
        <taxon>Sar</taxon>
        <taxon>Stramenopiles</taxon>
        <taxon>Ochrophyta</taxon>
        <taxon>Bolidophyceae</taxon>
        <taxon>Parmales</taxon>
        <taxon>Triparmaceae</taxon>
        <taxon>Triparma</taxon>
    </lineage>
</organism>
<comment type="caution">
    <text evidence="2">The sequence shown here is derived from an EMBL/GenBank/DDBJ whole genome shotgun (WGS) entry which is preliminary data.</text>
</comment>
<feature type="transmembrane region" description="Helical" evidence="1">
    <location>
        <begin position="281"/>
        <end position="299"/>
    </location>
</feature>
<keyword evidence="3" id="KW-1185">Reference proteome</keyword>
<protein>
    <submittedName>
        <fullName evidence="2">Uncharacterized protein</fullName>
    </submittedName>
</protein>
<dbReference type="EMBL" id="BRXZ01003572">
    <property type="protein sequence ID" value="GMH57481.1"/>
    <property type="molecule type" value="Genomic_DNA"/>
</dbReference>
<feature type="transmembrane region" description="Helical" evidence="1">
    <location>
        <begin position="219"/>
        <end position="239"/>
    </location>
</feature>
<reference evidence="2" key="1">
    <citation type="submission" date="2022-07" db="EMBL/GenBank/DDBJ databases">
        <title>Genome analysis of Parmales, a sister group of diatoms, reveals the evolutionary specialization of diatoms from phago-mixotrophs to photoautotrophs.</title>
        <authorList>
            <person name="Ban H."/>
            <person name="Sato S."/>
            <person name="Yoshikawa S."/>
            <person name="Kazumasa Y."/>
            <person name="Nakamura Y."/>
            <person name="Ichinomiya M."/>
            <person name="Saitoh K."/>
            <person name="Sato N."/>
            <person name="Blanc-Mathieu R."/>
            <person name="Endo H."/>
            <person name="Kuwata A."/>
            <person name="Ogata H."/>
        </authorList>
    </citation>
    <scope>NUCLEOTIDE SEQUENCE</scope>
</reference>
<evidence type="ECO:0000256" key="1">
    <source>
        <dbReference type="SAM" id="Phobius"/>
    </source>
</evidence>
<feature type="transmembrane region" description="Helical" evidence="1">
    <location>
        <begin position="164"/>
        <end position="183"/>
    </location>
</feature>
<evidence type="ECO:0000313" key="2">
    <source>
        <dbReference type="EMBL" id="GMH57481.1"/>
    </source>
</evidence>
<feature type="transmembrane region" description="Helical" evidence="1">
    <location>
        <begin position="367"/>
        <end position="387"/>
    </location>
</feature>
<feature type="transmembrane region" description="Helical" evidence="1">
    <location>
        <begin position="251"/>
        <end position="269"/>
    </location>
</feature>